<evidence type="ECO:0000256" key="5">
    <source>
        <dbReference type="ARBA" id="ARBA00023315"/>
    </source>
</evidence>
<evidence type="ECO:0000256" key="10">
    <source>
        <dbReference type="ARBA" id="ARBA00047785"/>
    </source>
</evidence>
<dbReference type="EC" id="2.3.2.30" evidence="7"/>
<keyword evidence="12" id="KW-1185">Reference proteome</keyword>
<dbReference type="InterPro" id="IPR016181">
    <property type="entry name" value="Acyl_CoA_acyltransferase"/>
</dbReference>
<sequence length="268" mass="29882">MIDQLAQGDLRSGNLEVRLAESSAEVDAAQALRYRVFYTEMAARPSAEMAARRRDFDSFDRVCDHLLVIDHNLGSGPEGVVGTYRLIRRSAARSVGRFYSSDEYDISPLVEFPGEVLELGRSCVDAGYRSRPSMQLLWRGIAAYVFQYDIALMFGCASLPGTDPAGLALPLSYLHHYHIAPTNLRPIAVPQRYANMNLLDRDQVDARAALGMLPPLIKGYLRLGGFVGDGAVIDEQFNTTDVCIVVKTDQITDKYFKHYERRRDTPAA</sequence>
<dbReference type="PANTHER" id="PTHR37323:SF1">
    <property type="entry name" value="L-ORNITHINE N(ALPHA)-ACYLTRANSFERASE"/>
    <property type="match status" value="1"/>
</dbReference>
<dbReference type="PANTHER" id="PTHR37323">
    <property type="entry name" value="GCN5-RELATED N-ACETYLTRANSFERASE"/>
    <property type="match status" value="1"/>
</dbReference>
<keyword evidence="3 11" id="KW-0808">Transferase</keyword>
<comment type="similarity">
    <text evidence="6">Belongs to the acetyltransferase family. OlsB subfamily.</text>
</comment>
<organism evidence="11 12">
    <name type="scientific">Skermanella aerolata</name>
    <dbReference type="NCBI Taxonomy" id="393310"/>
    <lineage>
        <taxon>Bacteria</taxon>
        <taxon>Pseudomonadati</taxon>
        <taxon>Pseudomonadota</taxon>
        <taxon>Alphaproteobacteria</taxon>
        <taxon>Rhodospirillales</taxon>
        <taxon>Azospirillaceae</taxon>
        <taxon>Skermanella</taxon>
    </lineage>
</organism>
<keyword evidence="4" id="KW-0443">Lipid metabolism</keyword>
<dbReference type="GO" id="GO:0006629">
    <property type="term" value="P:lipid metabolic process"/>
    <property type="evidence" value="ECO:0007669"/>
    <property type="project" value="UniProtKB-KW"/>
</dbReference>
<evidence type="ECO:0000256" key="1">
    <source>
        <dbReference type="ARBA" id="ARBA00005189"/>
    </source>
</evidence>
<evidence type="ECO:0000256" key="9">
    <source>
        <dbReference type="ARBA" id="ARBA00045724"/>
    </source>
</evidence>
<protein>
    <recommendedName>
        <fullName evidence="8">L-ornithine N(alpha)-acyltransferase</fullName>
        <ecNumber evidence="7">2.3.2.30</ecNumber>
    </recommendedName>
</protein>
<comment type="catalytic activity">
    <reaction evidence="10">
        <text>a (3R)-hydroxyacyl-[ACP] + L-ornithine = a lyso-ornithine lipid + holo-[ACP] + H(+)</text>
        <dbReference type="Rhea" id="RHEA:20633"/>
        <dbReference type="Rhea" id="RHEA-COMP:9685"/>
        <dbReference type="Rhea" id="RHEA-COMP:9945"/>
        <dbReference type="ChEBI" id="CHEBI:15378"/>
        <dbReference type="ChEBI" id="CHEBI:46911"/>
        <dbReference type="ChEBI" id="CHEBI:64479"/>
        <dbReference type="ChEBI" id="CHEBI:78827"/>
        <dbReference type="ChEBI" id="CHEBI:138482"/>
        <dbReference type="EC" id="2.3.2.30"/>
    </reaction>
    <physiologicalReaction direction="left-to-right" evidence="10">
        <dbReference type="Rhea" id="RHEA:20634"/>
    </physiologicalReaction>
</comment>
<evidence type="ECO:0000256" key="7">
    <source>
        <dbReference type="ARBA" id="ARBA00039058"/>
    </source>
</evidence>
<name>A0A512DPM5_9PROT</name>
<proteinExistence type="inferred from homology"/>
<dbReference type="Gene3D" id="3.40.630.30">
    <property type="match status" value="1"/>
</dbReference>
<gene>
    <name evidence="11" type="ORF">SAE02_25820</name>
</gene>
<evidence type="ECO:0000256" key="8">
    <source>
        <dbReference type="ARBA" id="ARBA00039866"/>
    </source>
</evidence>
<dbReference type="SUPFAM" id="SSF55729">
    <property type="entry name" value="Acyl-CoA N-acyltransferases (Nat)"/>
    <property type="match status" value="1"/>
</dbReference>
<evidence type="ECO:0000256" key="2">
    <source>
        <dbReference type="ARBA" id="ARBA00022516"/>
    </source>
</evidence>
<evidence type="ECO:0000256" key="6">
    <source>
        <dbReference type="ARBA" id="ARBA00038095"/>
    </source>
</evidence>
<comment type="function">
    <text evidence="9">Catalyzes the first step in the biosynthesis of ornithine lipids, which are phosphorus-free membrane lipids. Catalyzes the 3-hydroxyacyl-acyl carrier protein-dependent acylation of ornithine to form lyso-ornithine lipid (LOL).</text>
</comment>
<dbReference type="AlphaFoldDB" id="A0A512DPM5"/>
<evidence type="ECO:0000313" key="11">
    <source>
        <dbReference type="EMBL" id="GEO38434.1"/>
    </source>
</evidence>
<evidence type="ECO:0000313" key="12">
    <source>
        <dbReference type="Proteomes" id="UP000321523"/>
    </source>
</evidence>
<dbReference type="Pfam" id="PF13444">
    <property type="entry name" value="Acetyltransf_5"/>
    <property type="match status" value="1"/>
</dbReference>
<keyword evidence="5 11" id="KW-0012">Acyltransferase</keyword>
<evidence type="ECO:0000256" key="3">
    <source>
        <dbReference type="ARBA" id="ARBA00022679"/>
    </source>
</evidence>
<comment type="caution">
    <text evidence="11">The sequence shown here is derived from an EMBL/GenBank/DDBJ whole genome shotgun (WGS) entry which is preliminary data.</text>
</comment>
<dbReference type="InterPro" id="IPR052351">
    <property type="entry name" value="Ornithine_N-alpha-AT"/>
</dbReference>
<dbReference type="GO" id="GO:0043810">
    <property type="term" value="F:ornithine-acyl [acyl carrier protein] N-acyltransferase activity"/>
    <property type="evidence" value="ECO:0007669"/>
    <property type="project" value="UniProtKB-EC"/>
</dbReference>
<accession>A0A512DPM5</accession>
<reference evidence="11 12" key="1">
    <citation type="submission" date="2019-07" db="EMBL/GenBank/DDBJ databases">
        <title>Whole genome shotgun sequence of Skermanella aerolata NBRC 106429.</title>
        <authorList>
            <person name="Hosoyama A."/>
            <person name="Uohara A."/>
            <person name="Ohji S."/>
            <person name="Ichikawa N."/>
        </authorList>
    </citation>
    <scope>NUCLEOTIDE SEQUENCE [LARGE SCALE GENOMIC DNA]</scope>
    <source>
        <strain evidence="11 12">NBRC 106429</strain>
    </source>
</reference>
<dbReference type="EMBL" id="BJYZ01000011">
    <property type="protein sequence ID" value="GEO38434.1"/>
    <property type="molecule type" value="Genomic_DNA"/>
</dbReference>
<comment type="pathway">
    <text evidence="1">Lipid metabolism.</text>
</comment>
<evidence type="ECO:0000256" key="4">
    <source>
        <dbReference type="ARBA" id="ARBA00023098"/>
    </source>
</evidence>
<dbReference type="Proteomes" id="UP000321523">
    <property type="component" value="Unassembled WGS sequence"/>
</dbReference>
<keyword evidence="2" id="KW-0444">Lipid biosynthesis</keyword>